<dbReference type="KEGG" id="pmad:BAY61_12520"/>
<dbReference type="RefSeq" id="WP_091797325.1">
    <property type="nucleotide sequence ID" value="NZ_CP016353.1"/>
</dbReference>
<organism evidence="4 5">
    <name type="scientific">Prauserella marina</name>
    <dbReference type="NCBI Taxonomy" id="530584"/>
    <lineage>
        <taxon>Bacteria</taxon>
        <taxon>Bacillati</taxon>
        <taxon>Actinomycetota</taxon>
        <taxon>Actinomycetes</taxon>
        <taxon>Pseudonocardiales</taxon>
        <taxon>Pseudonocardiaceae</taxon>
        <taxon>Prauserella</taxon>
    </lineage>
</organism>
<dbReference type="Pfam" id="PF00171">
    <property type="entry name" value="Aldedh"/>
    <property type="match status" value="1"/>
</dbReference>
<evidence type="ECO:0000313" key="5">
    <source>
        <dbReference type="Proteomes" id="UP000199494"/>
    </source>
</evidence>
<dbReference type="AlphaFoldDB" id="A0A222VP48"/>
<dbReference type="PANTHER" id="PTHR11699">
    <property type="entry name" value="ALDEHYDE DEHYDROGENASE-RELATED"/>
    <property type="match status" value="1"/>
</dbReference>
<keyword evidence="5" id="KW-1185">Reference proteome</keyword>
<dbReference type="GO" id="GO:0016620">
    <property type="term" value="F:oxidoreductase activity, acting on the aldehyde or oxo group of donors, NAD or NADP as acceptor"/>
    <property type="evidence" value="ECO:0007669"/>
    <property type="project" value="InterPro"/>
</dbReference>
<evidence type="ECO:0000313" key="4">
    <source>
        <dbReference type="EMBL" id="SDC22624.1"/>
    </source>
</evidence>
<comment type="similarity">
    <text evidence="1 3">Belongs to the aldehyde dehydrogenase family.</text>
</comment>
<dbReference type="EMBL" id="FMZE01000001">
    <property type="protein sequence ID" value="SDC22624.1"/>
    <property type="molecule type" value="Genomic_DNA"/>
</dbReference>
<dbReference type="InterPro" id="IPR016163">
    <property type="entry name" value="Ald_DH_C"/>
</dbReference>
<proteinExistence type="inferred from homology"/>
<dbReference type="SUPFAM" id="SSF53720">
    <property type="entry name" value="ALDH-like"/>
    <property type="match status" value="1"/>
</dbReference>
<name>A0A222VP48_9PSEU</name>
<evidence type="ECO:0000256" key="1">
    <source>
        <dbReference type="ARBA" id="ARBA00009986"/>
    </source>
</evidence>
<dbReference type="FunFam" id="3.40.605.10:FF:000007">
    <property type="entry name" value="NAD/NADP-dependent betaine aldehyde dehydrogenase"/>
    <property type="match status" value="1"/>
</dbReference>
<evidence type="ECO:0000256" key="2">
    <source>
        <dbReference type="ARBA" id="ARBA00023002"/>
    </source>
</evidence>
<reference evidence="4 5" key="1">
    <citation type="submission" date="2016-10" db="EMBL/GenBank/DDBJ databases">
        <authorList>
            <person name="de Groot N.N."/>
        </authorList>
    </citation>
    <scope>NUCLEOTIDE SEQUENCE [LARGE SCALE GENOMIC DNA]</scope>
    <source>
        <strain evidence="4 5">CGMCC 4.5506</strain>
    </source>
</reference>
<dbReference type="Gene3D" id="3.40.309.10">
    <property type="entry name" value="Aldehyde Dehydrogenase, Chain A, domain 2"/>
    <property type="match status" value="1"/>
</dbReference>
<protein>
    <submittedName>
        <fullName evidence="4">2-formylbenzoate dehydrogenase</fullName>
    </submittedName>
</protein>
<accession>A0A222VP48</accession>
<dbReference type="InterPro" id="IPR016161">
    <property type="entry name" value="Ald_DH/histidinol_DH"/>
</dbReference>
<dbReference type="InterPro" id="IPR016162">
    <property type="entry name" value="Ald_DH_N"/>
</dbReference>
<dbReference type="STRING" id="530584.SAMN05421630_101885"/>
<dbReference type="InterPro" id="IPR029510">
    <property type="entry name" value="Ald_DH_CS_GLU"/>
</dbReference>
<dbReference type="Proteomes" id="UP000199494">
    <property type="component" value="Unassembled WGS sequence"/>
</dbReference>
<dbReference type="InterPro" id="IPR015590">
    <property type="entry name" value="Aldehyde_DH_dom"/>
</dbReference>
<dbReference type="PROSITE" id="PS00687">
    <property type="entry name" value="ALDEHYDE_DEHYDR_GLU"/>
    <property type="match status" value="1"/>
</dbReference>
<dbReference type="FunFam" id="3.40.309.10:FF:000012">
    <property type="entry name" value="Betaine aldehyde dehydrogenase"/>
    <property type="match status" value="1"/>
</dbReference>
<evidence type="ECO:0000256" key="3">
    <source>
        <dbReference type="RuleBase" id="RU003345"/>
    </source>
</evidence>
<gene>
    <name evidence="4" type="ORF">SAMN05421630_101885</name>
</gene>
<sequence>MSVVDDPIAEAAGAADREWLLAIGGHARASGTGATYPVECPATEQPFAHAPDATEDDVDEAVRSAADAATGWRELQPRERGRRLRELATTIREHADELALLDALDSGNPVTAMRTDAHWGADVLELFADYAGGLGGDTIPASAGNLHFTRRAPFGVVARIVPFNHPAMFAAAKIAAPLLAGNAVVLKPSEITPLSALRIAELAADALPAGVLSVITGDGPSASQALVRHPLIRRIGFIGSERVGRIIQRDAADTGVKEISLELGGKNALIVCPDADLSAAADGIVRGMNFAWSAGQSCGSTSRVLLHADIADEVLRHVRDRVARITIGSPVDPATQMGPLASRAQYDKTLRYIDIASAEGARLFHGGGRPQGEGFDRGYYVEPTIFTGVEPSMRIAKEEVFGPVMSVMTFTDTDEAVAIANDVDYGLTASIWTRDVSEALRLADRVEAGYVWINDSSRHFWGVPFGGTKSSGVGREESIEELLSYTELKAVNVVV</sequence>
<dbReference type="Gene3D" id="3.40.605.10">
    <property type="entry name" value="Aldehyde Dehydrogenase, Chain A, domain 1"/>
    <property type="match status" value="1"/>
</dbReference>
<dbReference type="OrthoDB" id="6882680at2"/>
<keyword evidence="2 3" id="KW-0560">Oxidoreductase</keyword>